<accession>A0A163FZU0</accession>
<dbReference type="EMBL" id="JYNV01000155">
    <property type="protein sequence ID" value="KZM24613.1"/>
    <property type="molecule type" value="Genomic_DNA"/>
</dbReference>
<dbReference type="Proteomes" id="UP000076837">
    <property type="component" value="Unassembled WGS sequence"/>
</dbReference>
<evidence type="ECO:0000313" key="3">
    <source>
        <dbReference type="Proteomes" id="UP000076837"/>
    </source>
</evidence>
<feature type="compositionally biased region" description="Polar residues" evidence="1">
    <location>
        <begin position="267"/>
        <end position="276"/>
    </location>
</feature>
<feature type="compositionally biased region" description="Acidic residues" evidence="1">
    <location>
        <begin position="336"/>
        <end position="354"/>
    </location>
</feature>
<feature type="region of interest" description="Disordered" evidence="1">
    <location>
        <begin position="325"/>
        <end position="365"/>
    </location>
</feature>
<name>A0A163FZU0_DIDRA</name>
<reference evidence="2 3" key="1">
    <citation type="journal article" date="2016" name="Sci. Rep.">
        <title>Draft genome sequencing and secretome analysis of fungal phytopathogen Ascochyta rabiei provides insight into the necrotrophic effector repertoire.</title>
        <authorList>
            <person name="Verma S."/>
            <person name="Gazara R.K."/>
            <person name="Nizam S."/>
            <person name="Parween S."/>
            <person name="Chattopadhyay D."/>
            <person name="Verma P.K."/>
        </authorList>
    </citation>
    <scope>NUCLEOTIDE SEQUENCE [LARGE SCALE GENOMIC DNA]</scope>
    <source>
        <strain evidence="2 3">ArDII</strain>
    </source>
</reference>
<proteinExistence type="predicted"/>
<keyword evidence="3" id="KW-1185">Reference proteome</keyword>
<sequence length="406" mass="44759">MSHMLDFPLRPLPPNLNFPPYVIFGINGTDVTSALPPHIPLQLVLHFAPTLRKWVLPVPTHTCLPRSAMQYALHTPSVGIDIRAPIEAAGLCWILTRMLHLAGITTRREAFNVFPDLIIALAIHNAWLALELPYEGLTGLHMHVTTQLLIGSPAVGLADMQRVWAAFPSDSKVVWAMGLNFTQACAEGGYEAREGIEMAAWFQSTAELWGFLKSLQTATPMPLADGETQIPILAPEEKEKPTTITGLRTIGRKAGRAIKSALVAATRRQSNPTQHQAPPRDPSPAHRRQAREGSDLLALKQRLRRTQSDGSMRSLDTAIWIPREFGAGDGAAGENPEQEEGQEEEEEEEKEEERETTAITMPSLSTLLNDPINDLVSGYVSSHISDALETIRRRREARLARGRSLG</sequence>
<dbReference type="AlphaFoldDB" id="A0A163FZU0"/>
<feature type="region of interest" description="Disordered" evidence="1">
    <location>
        <begin position="264"/>
        <end position="298"/>
    </location>
</feature>
<evidence type="ECO:0000313" key="2">
    <source>
        <dbReference type="EMBL" id="KZM24613.1"/>
    </source>
</evidence>
<gene>
    <name evidence="2" type="ORF">ST47_g4209</name>
</gene>
<protein>
    <submittedName>
        <fullName evidence="2">Uncharacterized protein</fullName>
    </submittedName>
</protein>
<evidence type="ECO:0000256" key="1">
    <source>
        <dbReference type="SAM" id="MobiDB-lite"/>
    </source>
</evidence>
<organism evidence="2 3">
    <name type="scientific">Didymella rabiei</name>
    <name type="common">Chickpea ascochyta blight fungus</name>
    <name type="synonym">Mycosphaerella rabiei</name>
    <dbReference type="NCBI Taxonomy" id="5454"/>
    <lineage>
        <taxon>Eukaryota</taxon>
        <taxon>Fungi</taxon>
        <taxon>Dikarya</taxon>
        <taxon>Ascomycota</taxon>
        <taxon>Pezizomycotina</taxon>
        <taxon>Dothideomycetes</taxon>
        <taxon>Pleosporomycetidae</taxon>
        <taxon>Pleosporales</taxon>
        <taxon>Pleosporineae</taxon>
        <taxon>Didymellaceae</taxon>
        <taxon>Ascochyta</taxon>
    </lineage>
</organism>
<comment type="caution">
    <text evidence="2">The sequence shown here is derived from an EMBL/GenBank/DDBJ whole genome shotgun (WGS) entry which is preliminary data.</text>
</comment>